<dbReference type="AlphaFoldDB" id="A0A6A6VQS8"/>
<dbReference type="EMBL" id="MU006561">
    <property type="protein sequence ID" value="KAF2751940.1"/>
    <property type="molecule type" value="Genomic_DNA"/>
</dbReference>
<organism evidence="2 3">
    <name type="scientific">Sporormia fimetaria CBS 119925</name>
    <dbReference type="NCBI Taxonomy" id="1340428"/>
    <lineage>
        <taxon>Eukaryota</taxon>
        <taxon>Fungi</taxon>
        <taxon>Dikarya</taxon>
        <taxon>Ascomycota</taxon>
        <taxon>Pezizomycotina</taxon>
        <taxon>Dothideomycetes</taxon>
        <taxon>Pleosporomycetidae</taxon>
        <taxon>Pleosporales</taxon>
        <taxon>Sporormiaceae</taxon>
        <taxon>Sporormia</taxon>
    </lineage>
</organism>
<evidence type="ECO:0000313" key="3">
    <source>
        <dbReference type="Proteomes" id="UP000799440"/>
    </source>
</evidence>
<gene>
    <name evidence="2" type="ORF">M011DRAFT_482723</name>
</gene>
<reference evidence="2" key="1">
    <citation type="journal article" date="2020" name="Stud. Mycol.">
        <title>101 Dothideomycetes genomes: a test case for predicting lifestyles and emergence of pathogens.</title>
        <authorList>
            <person name="Haridas S."/>
            <person name="Albert R."/>
            <person name="Binder M."/>
            <person name="Bloem J."/>
            <person name="Labutti K."/>
            <person name="Salamov A."/>
            <person name="Andreopoulos B."/>
            <person name="Baker S."/>
            <person name="Barry K."/>
            <person name="Bills G."/>
            <person name="Bluhm B."/>
            <person name="Cannon C."/>
            <person name="Castanera R."/>
            <person name="Culley D."/>
            <person name="Daum C."/>
            <person name="Ezra D."/>
            <person name="Gonzalez J."/>
            <person name="Henrissat B."/>
            <person name="Kuo A."/>
            <person name="Liang C."/>
            <person name="Lipzen A."/>
            <person name="Lutzoni F."/>
            <person name="Magnuson J."/>
            <person name="Mondo S."/>
            <person name="Nolan M."/>
            <person name="Ohm R."/>
            <person name="Pangilinan J."/>
            <person name="Park H.-J."/>
            <person name="Ramirez L."/>
            <person name="Alfaro M."/>
            <person name="Sun H."/>
            <person name="Tritt A."/>
            <person name="Yoshinaga Y."/>
            <person name="Zwiers L.-H."/>
            <person name="Turgeon B."/>
            <person name="Goodwin S."/>
            <person name="Spatafora J."/>
            <person name="Crous P."/>
            <person name="Grigoriev I."/>
        </authorList>
    </citation>
    <scope>NUCLEOTIDE SEQUENCE</scope>
    <source>
        <strain evidence="2">CBS 119925</strain>
    </source>
</reference>
<proteinExistence type="predicted"/>
<accession>A0A6A6VQS8</accession>
<feature type="region of interest" description="Disordered" evidence="1">
    <location>
        <begin position="1"/>
        <end position="63"/>
    </location>
</feature>
<sequence length="712" mass="78566">MPRRSFMQDFLEGEEKPTSGPMSLAHLLQHQPNRRRPNSRPWRPMEPKDIDQDEVHNDGDVSDNEMSALTKDFGKCVLFGQATSICTPSNDWCAFPNDITKPLMPYPSRSVIERSLGSDRPADSDSVLAIASSRGSTNAYPLWDDNDETTDSGAHPATGVLGEYTKVFGKPLPDPIHLQTKPGAFDGEVVFIAHPNRDVYAHQWSQRAFMWENIGIYSHTRRRIEGSLATEVLQDIPFPENTVEYFKAAAEQRETRARLAPSQYRSSSPRPALTGVKRPDLGSVQTFGSLSSASSTFPTLGAQERTARRLESPTPSNVAQESLDDPFVDPQQYGAATRLRTWQRLDNGEGGSMDFGFQFPQKLNPQRGGAGSPTDNDPFYRQQKFIQLHRLENESVRPLPSYGAQHPGPSFYGQQRAIPLPGVSSTPSTQYFTSSSPELVQSQLRQPKAPIEAKRAAVDRVAVPQVPVMYAQRRPHVPPPGLTVANPNRVVSTLNAQAQPYVRPLPTPQTGPDPLPGAPQTLTYSDPDTVFPNRGPTHEVLSGLKQSKPPPPDFGGPFFRADTPTSTDPAESEKKLLGWFHDGQRPARQQDYANSLIQVASAAATLRTTKHPGVIGDAQVATPRRFDNTLLFVRLNETLQEYVDESTGIEERDYFTRAWKAPSLNIRDISAHGNDSFFDKSIALNTQSKGLATNATLGTSRAGPSSFRGSRY</sequence>
<protein>
    <submittedName>
        <fullName evidence="2">Uncharacterized protein</fullName>
    </submittedName>
</protein>
<dbReference type="Proteomes" id="UP000799440">
    <property type="component" value="Unassembled WGS sequence"/>
</dbReference>
<name>A0A6A6VQS8_9PLEO</name>
<feature type="compositionally biased region" description="Polar residues" evidence="1">
    <location>
        <begin position="283"/>
        <end position="298"/>
    </location>
</feature>
<dbReference type="OrthoDB" id="10251048at2759"/>
<feature type="compositionally biased region" description="Basic and acidic residues" evidence="1">
    <location>
        <begin position="43"/>
        <end position="59"/>
    </location>
</feature>
<evidence type="ECO:0000313" key="2">
    <source>
        <dbReference type="EMBL" id="KAF2751940.1"/>
    </source>
</evidence>
<evidence type="ECO:0000256" key="1">
    <source>
        <dbReference type="SAM" id="MobiDB-lite"/>
    </source>
</evidence>
<feature type="region of interest" description="Disordered" evidence="1">
    <location>
        <begin position="256"/>
        <end position="329"/>
    </location>
</feature>
<keyword evidence="3" id="KW-1185">Reference proteome</keyword>